<evidence type="ECO:0000313" key="4">
    <source>
        <dbReference type="EMBL" id="CAE0444252.1"/>
    </source>
</evidence>
<keyword evidence="2" id="KW-0472">Membrane</keyword>
<accession>A0A6S8ESH7</accession>
<evidence type="ECO:0000256" key="2">
    <source>
        <dbReference type="SAM" id="Phobius"/>
    </source>
</evidence>
<proteinExistence type="predicted"/>
<dbReference type="EMBL" id="HBIN01018753">
    <property type="protein sequence ID" value="CAE0444252.1"/>
    <property type="molecule type" value="Transcribed_RNA"/>
</dbReference>
<evidence type="ECO:0000313" key="3">
    <source>
        <dbReference type="EMBL" id="CAE0444251.1"/>
    </source>
</evidence>
<feature type="region of interest" description="Disordered" evidence="1">
    <location>
        <begin position="202"/>
        <end position="226"/>
    </location>
</feature>
<keyword evidence="2" id="KW-0812">Transmembrane</keyword>
<name>A0A6S8ESH7_9STRA</name>
<dbReference type="AlphaFoldDB" id="A0A6S8ESH7"/>
<keyword evidence="2" id="KW-1133">Transmembrane helix</keyword>
<dbReference type="EMBL" id="HBIN01018752">
    <property type="protein sequence ID" value="CAE0444251.1"/>
    <property type="molecule type" value="Transcribed_RNA"/>
</dbReference>
<gene>
    <name evidence="3" type="ORF">ASTO00021_LOCUS14302</name>
    <name evidence="4" type="ORF">ASTO00021_LOCUS14303</name>
</gene>
<feature type="transmembrane region" description="Helical" evidence="2">
    <location>
        <begin position="170"/>
        <end position="193"/>
    </location>
</feature>
<reference evidence="3" key="1">
    <citation type="submission" date="2021-01" db="EMBL/GenBank/DDBJ databases">
        <authorList>
            <person name="Corre E."/>
            <person name="Pelletier E."/>
            <person name="Niang G."/>
            <person name="Scheremetjew M."/>
            <person name="Finn R."/>
            <person name="Kale V."/>
            <person name="Holt S."/>
            <person name="Cochrane G."/>
            <person name="Meng A."/>
            <person name="Brown T."/>
            <person name="Cohen L."/>
        </authorList>
    </citation>
    <scope>NUCLEOTIDE SEQUENCE</scope>
    <source>
        <strain evidence="3">GSBS06</strain>
    </source>
</reference>
<evidence type="ECO:0000256" key="1">
    <source>
        <dbReference type="SAM" id="MobiDB-lite"/>
    </source>
</evidence>
<protein>
    <submittedName>
        <fullName evidence="3">Uncharacterized protein</fullName>
    </submittedName>
</protein>
<organism evidence="3">
    <name type="scientific">Aplanochytrium stocchinoi</name>
    <dbReference type="NCBI Taxonomy" id="215587"/>
    <lineage>
        <taxon>Eukaryota</taxon>
        <taxon>Sar</taxon>
        <taxon>Stramenopiles</taxon>
        <taxon>Bigyra</taxon>
        <taxon>Labyrinthulomycetes</taxon>
        <taxon>Thraustochytrida</taxon>
        <taxon>Thraustochytriidae</taxon>
        <taxon>Aplanochytrium</taxon>
    </lineage>
</organism>
<sequence length="226" mass="25403">MVLLKPVEKIPFNVDTIKGKLHMVLTSPQGIEISKRNLRVSDKFRGGNKLQVKNKTNHSAPVDILTKFEKSAATDYADAKPIKLLLPPNFTKRKSKTSMSKLLEKYECETPKVRRLNNSGSHHDKVTNGSTSETFVDLQKHTESESVIGKKSEGAFKRNSVSIIDQDQSISGLVLASLMAIITAFLSTLMLFLENFTRATKRNVKAKRRKSRKKPSYKKGNKTKDK</sequence>